<dbReference type="EMBL" id="FQYP01000001">
    <property type="protein sequence ID" value="SHI37693.1"/>
    <property type="molecule type" value="Genomic_DNA"/>
</dbReference>
<evidence type="ECO:0000313" key="2">
    <source>
        <dbReference type="Proteomes" id="UP000184432"/>
    </source>
</evidence>
<proteinExistence type="predicted"/>
<protein>
    <submittedName>
        <fullName evidence="1">Uncharacterized protein</fullName>
    </submittedName>
</protein>
<sequence>MILLFGGIGYLSFGQEIEIKTISFERLSEPISLVQKEDSSQKYQLMEVNLTVDVRQQALRKSAPILELPKEQFIAPLYNVSIPQPGAFSLRVSGNGFNNTQNNGGVKNIAYKDAGFYSGAFCPITGLAY</sequence>
<dbReference type="Proteomes" id="UP000184432">
    <property type="component" value="Unassembled WGS sequence"/>
</dbReference>
<reference evidence="2" key="1">
    <citation type="submission" date="2016-11" db="EMBL/GenBank/DDBJ databases">
        <authorList>
            <person name="Varghese N."/>
            <person name="Submissions S."/>
        </authorList>
    </citation>
    <scope>NUCLEOTIDE SEQUENCE [LARGE SCALE GENOMIC DNA]</scope>
    <source>
        <strain evidence="2">DSM 22623</strain>
    </source>
</reference>
<accession>A0A1M6AND0</accession>
<gene>
    <name evidence="1" type="ORF">SAMN04488508_101373</name>
</gene>
<dbReference type="AlphaFoldDB" id="A0A1M6AND0"/>
<dbReference type="STRING" id="570521.SAMN04488508_101373"/>
<name>A0A1M6AND0_9FLAO</name>
<evidence type="ECO:0000313" key="1">
    <source>
        <dbReference type="EMBL" id="SHI37693.1"/>
    </source>
</evidence>
<organism evidence="1 2">
    <name type="scientific">Aquimarina spongiae</name>
    <dbReference type="NCBI Taxonomy" id="570521"/>
    <lineage>
        <taxon>Bacteria</taxon>
        <taxon>Pseudomonadati</taxon>
        <taxon>Bacteroidota</taxon>
        <taxon>Flavobacteriia</taxon>
        <taxon>Flavobacteriales</taxon>
        <taxon>Flavobacteriaceae</taxon>
        <taxon>Aquimarina</taxon>
    </lineage>
</organism>
<keyword evidence="2" id="KW-1185">Reference proteome</keyword>
<dbReference type="RefSeq" id="WP_211483300.1">
    <property type="nucleotide sequence ID" value="NZ_FQYP01000001.1"/>
</dbReference>